<accession>A0AC61PN36</accession>
<evidence type="ECO:0000313" key="2">
    <source>
        <dbReference type="Proteomes" id="UP000192328"/>
    </source>
</evidence>
<gene>
    <name evidence="1" type="ORF">SAMN06297397_2241</name>
</gene>
<protein>
    <submittedName>
        <fullName evidence="1">Uncharacterized protein</fullName>
    </submittedName>
</protein>
<evidence type="ECO:0000313" key="1">
    <source>
        <dbReference type="EMBL" id="SMC73194.1"/>
    </source>
</evidence>
<dbReference type="EMBL" id="FWXZ01000004">
    <property type="protein sequence ID" value="SMC73194.1"/>
    <property type="molecule type" value="Genomic_DNA"/>
</dbReference>
<dbReference type="Proteomes" id="UP000192328">
    <property type="component" value="Unassembled WGS sequence"/>
</dbReference>
<proteinExistence type="predicted"/>
<keyword evidence="2" id="KW-1185">Reference proteome</keyword>
<organism evidence="1 2">
    <name type="scientific">Aristaeella lactis</name>
    <dbReference type="NCBI Taxonomy" id="3046383"/>
    <lineage>
        <taxon>Bacteria</taxon>
        <taxon>Bacillati</taxon>
        <taxon>Bacillota</taxon>
        <taxon>Clostridia</taxon>
        <taxon>Eubacteriales</taxon>
        <taxon>Aristaeellaceae</taxon>
        <taxon>Aristaeella</taxon>
    </lineage>
</organism>
<reference evidence="1" key="1">
    <citation type="submission" date="2017-04" db="EMBL/GenBank/DDBJ databases">
        <authorList>
            <person name="Varghese N."/>
            <person name="Submissions S."/>
        </authorList>
    </citation>
    <scope>NUCLEOTIDE SEQUENCE</scope>
    <source>
        <strain evidence="1">WTE2008</strain>
    </source>
</reference>
<name>A0AC61PN36_9FIRM</name>
<sequence length="327" mass="36649">MTRKPCSGLFVLLSMILLFSFTCIIPAMAEVPIRKRITELGDSHMDIDVDVLPEWPETVLQMKVERSSFDRNKTMELVKKYSLSPKKGESWVCEIGGKQNPDYELYFCEESGAYGSIAVDLYAPHTLMDETDEGQCKANATTKAFLDELGLDYEYPFYYVAPMGKNAGGVRLIEIVARLTIDGMPCNTTIGWTRDSDSMGDGDPTPGAFFVVTESGELTTAIIRNPVNVIKTKENQTMIKSWNAVLEDNKGLIMEQFGTKEDAGATLTLKQIEFVMMVDAHQIAYPAWAYCFDCYVPADPNSSGPFSYDLLLTYDARTGHEVWRYIN</sequence>
<comment type="caution">
    <text evidence="1">The sequence shown here is derived from an EMBL/GenBank/DDBJ whole genome shotgun (WGS) entry which is preliminary data.</text>
</comment>